<dbReference type="AlphaFoldDB" id="A0AAD9KVW9"/>
<accession>A0AAD9KVW9</accession>
<gene>
    <name evidence="1" type="ORF">NP493_575g00010</name>
</gene>
<dbReference type="EMBL" id="JAODUO010000575">
    <property type="protein sequence ID" value="KAK2177855.1"/>
    <property type="molecule type" value="Genomic_DNA"/>
</dbReference>
<name>A0AAD9KVW9_RIDPI</name>
<evidence type="ECO:0000313" key="2">
    <source>
        <dbReference type="Proteomes" id="UP001209878"/>
    </source>
</evidence>
<proteinExistence type="predicted"/>
<sequence length="58" mass="6798">MESNGGKGLSKAEIEMFNLEHISDAPDNKPDLQVILDRERQKALKKRCKKLRQRMVFR</sequence>
<protein>
    <submittedName>
        <fullName evidence="1">Uncharacterized protein</fullName>
    </submittedName>
</protein>
<organism evidence="1 2">
    <name type="scientific">Ridgeia piscesae</name>
    <name type="common">Tubeworm</name>
    <dbReference type="NCBI Taxonomy" id="27915"/>
    <lineage>
        <taxon>Eukaryota</taxon>
        <taxon>Metazoa</taxon>
        <taxon>Spiralia</taxon>
        <taxon>Lophotrochozoa</taxon>
        <taxon>Annelida</taxon>
        <taxon>Polychaeta</taxon>
        <taxon>Sedentaria</taxon>
        <taxon>Canalipalpata</taxon>
        <taxon>Sabellida</taxon>
        <taxon>Siboglinidae</taxon>
        <taxon>Ridgeia</taxon>
    </lineage>
</organism>
<keyword evidence="2" id="KW-1185">Reference proteome</keyword>
<dbReference type="Proteomes" id="UP001209878">
    <property type="component" value="Unassembled WGS sequence"/>
</dbReference>
<comment type="caution">
    <text evidence="1">The sequence shown here is derived from an EMBL/GenBank/DDBJ whole genome shotgun (WGS) entry which is preliminary data.</text>
</comment>
<evidence type="ECO:0000313" key="1">
    <source>
        <dbReference type="EMBL" id="KAK2177855.1"/>
    </source>
</evidence>
<reference evidence="1" key="1">
    <citation type="journal article" date="2023" name="Mol. Biol. Evol.">
        <title>Third-Generation Sequencing Reveals the Adaptive Role of the Epigenome in Three Deep-Sea Polychaetes.</title>
        <authorList>
            <person name="Perez M."/>
            <person name="Aroh O."/>
            <person name="Sun Y."/>
            <person name="Lan Y."/>
            <person name="Juniper S.K."/>
            <person name="Young C.R."/>
            <person name="Angers B."/>
            <person name="Qian P.Y."/>
        </authorList>
    </citation>
    <scope>NUCLEOTIDE SEQUENCE</scope>
    <source>
        <strain evidence="1">R07B-5</strain>
    </source>
</reference>